<gene>
    <name evidence="1" type="ORF">QGN17_09360</name>
</gene>
<dbReference type="EMBL" id="JARYGZ010000001">
    <property type="protein sequence ID" value="MDH7638936.1"/>
    <property type="molecule type" value="Genomic_DNA"/>
</dbReference>
<keyword evidence="2" id="KW-1185">Reference proteome</keyword>
<evidence type="ECO:0000313" key="2">
    <source>
        <dbReference type="Proteomes" id="UP001160625"/>
    </source>
</evidence>
<accession>A0ABT6N1K2</accession>
<protein>
    <submittedName>
        <fullName evidence="1">Uncharacterized protein</fullName>
    </submittedName>
</protein>
<sequence>MSATLNKLVNGQWVKIPLRVVPPVNMMFRPGEQPFPIHFAGVK</sequence>
<comment type="caution">
    <text evidence="1">The sequence shown here is derived from an EMBL/GenBank/DDBJ whole genome shotgun (WGS) entry which is preliminary data.</text>
</comment>
<dbReference type="RefSeq" id="WP_281044208.1">
    <property type="nucleotide sequence ID" value="NZ_JARYGZ010000001.1"/>
</dbReference>
<reference evidence="1" key="1">
    <citation type="submission" date="2023-04" db="EMBL/GenBank/DDBJ databases">
        <title>Sphingomonas sp. MAHUQ-71 isolated from rice field.</title>
        <authorList>
            <person name="Huq M.A."/>
        </authorList>
    </citation>
    <scope>NUCLEOTIDE SEQUENCE</scope>
    <source>
        <strain evidence="1">MAHUQ-71</strain>
    </source>
</reference>
<organism evidence="1 2">
    <name type="scientific">Sphingomonas oryzagri</name>
    <dbReference type="NCBI Taxonomy" id="3042314"/>
    <lineage>
        <taxon>Bacteria</taxon>
        <taxon>Pseudomonadati</taxon>
        <taxon>Pseudomonadota</taxon>
        <taxon>Alphaproteobacteria</taxon>
        <taxon>Sphingomonadales</taxon>
        <taxon>Sphingomonadaceae</taxon>
        <taxon>Sphingomonas</taxon>
    </lineage>
</organism>
<name>A0ABT6N1K2_9SPHN</name>
<dbReference type="Proteomes" id="UP001160625">
    <property type="component" value="Unassembled WGS sequence"/>
</dbReference>
<proteinExistence type="predicted"/>
<evidence type="ECO:0000313" key="1">
    <source>
        <dbReference type="EMBL" id="MDH7638936.1"/>
    </source>
</evidence>